<accession>X1D4W9</accession>
<dbReference type="AlphaFoldDB" id="X1D4W9"/>
<reference evidence="2" key="1">
    <citation type="journal article" date="2014" name="Front. Microbiol.">
        <title>High frequency of phylogenetically diverse reductive dehalogenase-homologous genes in deep subseafloor sedimentary metagenomes.</title>
        <authorList>
            <person name="Kawai M."/>
            <person name="Futagami T."/>
            <person name="Toyoda A."/>
            <person name="Takaki Y."/>
            <person name="Nishi S."/>
            <person name="Hori S."/>
            <person name="Arai W."/>
            <person name="Tsubouchi T."/>
            <person name="Morono Y."/>
            <person name="Uchiyama I."/>
            <person name="Ito T."/>
            <person name="Fujiyama A."/>
            <person name="Inagaki F."/>
            <person name="Takami H."/>
        </authorList>
    </citation>
    <scope>NUCLEOTIDE SEQUENCE</scope>
    <source>
        <strain evidence="2">Expedition CK06-06</strain>
    </source>
</reference>
<name>X1D4W9_9ZZZZ</name>
<evidence type="ECO:0000256" key="1">
    <source>
        <dbReference type="SAM" id="Phobius"/>
    </source>
</evidence>
<evidence type="ECO:0000313" key="2">
    <source>
        <dbReference type="EMBL" id="GAH15262.1"/>
    </source>
</evidence>
<feature type="transmembrane region" description="Helical" evidence="1">
    <location>
        <begin position="7"/>
        <end position="28"/>
    </location>
</feature>
<organism evidence="2">
    <name type="scientific">marine sediment metagenome</name>
    <dbReference type="NCBI Taxonomy" id="412755"/>
    <lineage>
        <taxon>unclassified sequences</taxon>
        <taxon>metagenomes</taxon>
        <taxon>ecological metagenomes</taxon>
    </lineage>
</organism>
<dbReference type="EMBL" id="BART01034174">
    <property type="protein sequence ID" value="GAH15262.1"/>
    <property type="molecule type" value="Genomic_DNA"/>
</dbReference>
<proteinExistence type="predicted"/>
<keyword evidence="1" id="KW-0812">Transmembrane</keyword>
<comment type="caution">
    <text evidence="2">The sequence shown here is derived from an EMBL/GenBank/DDBJ whole genome shotgun (WGS) entry which is preliminary data.</text>
</comment>
<sequence length="78" mass="9113">MKFRWLVVFAVAVGIFILLDFFLVSGHAHNALPWSHITGFFSLFGFIGCLILIGFAKLIGHYWLQRKEDYYDRNDDDE</sequence>
<keyword evidence="1" id="KW-1133">Transmembrane helix</keyword>
<protein>
    <submittedName>
        <fullName evidence="2">Uncharacterized protein</fullName>
    </submittedName>
</protein>
<gene>
    <name evidence="2" type="ORF">S01H4_58497</name>
</gene>
<keyword evidence="1" id="KW-0472">Membrane</keyword>
<feature type="transmembrane region" description="Helical" evidence="1">
    <location>
        <begin position="40"/>
        <end position="64"/>
    </location>
</feature>